<feature type="region of interest" description="Disordered" evidence="1">
    <location>
        <begin position="857"/>
        <end position="890"/>
    </location>
</feature>
<dbReference type="Gene3D" id="3.40.50.300">
    <property type="entry name" value="P-loop containing nucleotide triphosphate hydrolases"/>
    <property type="match status" value="1"/>
</dbReference>
<protein>
    <submittedName>
        <fullName evidence="3">NEDD4-binding protein 2-like 2 isoform X1</fullName>
    </submittedName>
</protein>
<feature type="compositionally biased region" description="Polar residues" evidence="1">
    <location>
        <begin position="13"/>
        <end position="29"/>
    </location>
</feature>
<dbReference type="PANTHER" id="PTHR13308">
    <property type="entry name" value="NEDD4-BINDING PROTEIN 2-LIKE 1"/>
    <property type="match status" value="1"/>
</dbReference>
<feature type="region of interest" description="Disordered" evidence="1">
    <location>
        <begin position="52"/>
        <end position="102"/>
    </location>
</feature>
<dbReference type="InParanoid" id="A0A6P7XLF5"/>
<feature type="compositionally biased region" description="Pro residues" evidence="1">
    <location>
        <begin position="476"/>
        <end position="604"/>
    </location>
</feature>
<evidence type="ECO:0000313" key="2">
    <source>
        <dbReference type="Proteomes" id="UP000515156"/>
    </source>
</evidence>
<dbReference type="Proteomes" id="UP000515156">
    <property type="component" value="Chromosome 4"/>
</dbReference>
<dbReference type="InterPro" id="IPR027417">
    <property type="entry name" value="P-loop_NTPase"/>
</dbReference>
<dbReference type="InterPro" id="IPR026302">
    <property type="entry name" value="NEDD4-bd_p2"/>
</dbReference>
<accession>A0A6P7XLF5</accession>
<feature type="compositionally biased region" description="Basic and acidic residues" evidence="1">
    <location>
        <begin position="54"/>
        <end position="64"/>
    </location>
</feature>
<dbReference type="AlphaFoldDB" id="A0A6P7XLF5"/>
<evidence type="ECO:0000313" key="3">
    <source>
        <dbReference type="RefSeq" id="XP_030056227.1"/>
    </source>
</evidence>
<dbReference type="GeneID" id="115468568"/>
<gene>
    <name evidence="3" type="primary">LOC115468568</name>
</gene>
<dbReference type="PANTHER" id="PTHR13308:SF23">
    <property type="entry name" value="NEDD4-BINDING PROTEIN 2-LIKE 2"/>
    <property type="match status" value="1"/>
</dbReference>
<dbReference type="GO" id="GO:0000122">
    <property type="term" value="P:negative regulation of transcription by RNA polymerase II"/>
    <property type="evidence" value="ECO:0007669"/>
    <property type="project" value="TreeGrafter"/>
</dbReference>
<dbReference type="GO" id="GO:0005634">
    <property type="term" value="C:nucleus"/>
    <property type="evidence" value="ECO:0007669"/>
    <property type="project" value="TreeGrafter"/>
</dbReference>
<reference evidence="3" key="1">
    <citation type="submission" date="2025-08" db="UniProtKB">
        <authorList>
            <consortium name="RefSeq"/>
        </authorList>
    </citation>
    <scope>IDENTIFICATION</scope>
</reference>
<name>A0A6P7XLF5_9AMPH</name>
<proteinExistence type="predicted"/>
<dbReference type="Pfam" id="PF13671">
    <property type="entry name" value="AAA_33"/>
    <property type="match status" value="1"/>
</dbReference>
<feature type="compositionally biased region" description="Pro residues" evidence="1">
    <location>
        <begin position="357"/>
        <end position="467"/>
    </location>
</feature>
<feature type="region of interest" description="Disordered" evidence="1">
    <location>
        <begin position="1"/>
        <end position="31"/>
    </location>
</feature>
<dbReference type="OrthoDB" id="3231855at2759"/>
<dbReference type="RefSeq" id="XP_030056227.1">
    <property type="nucleotide sequence ID" value="XM_030200367.1"/>
</dbReference>
<dbReference type="FunCoup" id="A0A6P7XLF5">
    <property type="interactions" value="1384"/>
</dbReference>
<organism evidence="2 3">
    <name type="scientific">Microcaecilia unicolor</name>
    <dbReference type="NCBI Taxonomy" id="1415580"/>
    <lineage>
        <taxon>Eukaryota</taxon>
        <taxon>Metazoa</taxon>
        <taxon>Chordata</taxon>
        <taxon>Craniata</taxon>
        <taxon>Vertebrata</taxon>
        <taxon>Euteleostomi</taxon>
        <taxon>Amphibia</taxon>
        <taxon>Gymnophiona</taxon>
        <taxon>Siphonopidae</taxon>
        <taxon>Microcaecilia</taxon>
    </lineage>
</organism>
<feature type="region of interest" description="Disordered" evidence="1">
    <location>
        <begin position="349"/>
        <end position="620"/>
    </location>
</feature>
<dbReference type="SUPFAM" id="SSF52540">
    <property type="entry name" value="P-loop containing nucleoside triphosphate hydrolases"/>
    <property type="match status" value="1"/>
</dbReference>
<keyword evidence="2" id="KW-1185">Reference proteome</keyword>
<dbReference type="KEGG" id="muo:115468568"/>
<dbReference type="GO" id="GO:0003714">
    <property type="term" value="F:transcription corepressor activity"/>
    <property type="evidence" value="ECO:0007669"/>
    <property type="project" value="TreeGrafter"/>
</dbReference>
<evidence type="ECO:0000256" key="1">
    <source>
        <dbReference type="SAM" id="MobiDB-lite"/>
    </source>
</evidence>
<sequence>MEMLHIGNRKNSWKSADQSIEPWAQSSTEPWAKKLKSSEEFYSDFGLSNNFEVPEERTEIEQNKRTSLTSCSAKKKNKTQENRNDNTSVLKTTQKNDNRTHSLLTESTDPKIETASDIPVEDAHRRDLCVSDTGSAEVVVGNNGVSQSEEQVEQFGTSKAFIGPLYKPVENSESSCNMNNSKLGKDGETIGLPAGRTQKVEVSQKVEISNKSCEPCNKNEIDDELCQFYKELQQIDEDGDLGETLEGSEQNMTTNLQEPVQQALSAEGKSENMGINSQEKQSGIQYYGQPYLTNAPSAWRNEYQSNEQTEATVWNSNFSLLPPLKFEWEQTQSFVVPQGPPPPHYFSLDFNLQRHSAPPPPPSTFAPPPPLGIFTPPPPPSTFAPPLSLPPPSTFASLPPPSTFASLPPPSTFAPPPPPTTFAPPPPLSTFAPPPPPTTFAPPPPPTTFAPPPPPTTLAPPPPPTTLAPPALTTLAPPPPLSTLAPPPPPSTLAPPPPPSTLAPPPPPSTLAPPPPPSTLAPPPSTLAPPPPPSTLAPPPPPSTLAPPPPPSTFAPPPSTLAPPPPPSTFAPPPSTFAPPPPPLSTFAPPPQSTFAPPPPPPPDVFYSQNDGPYHNSHGGYHGNNYSTTWNCAQPAESSSCDDQSGRYNMQASEYGHQDQPHGNISNGFSETKDRHCEDTLAYEPKDPNSLTGEQYPSLPRKEKLWNLNKLLILLRGVPGSGKTTLAHLLLDKNPDGTVLSTDDYFDQKDGYTYDVNLLGDAHEWNQDRAKKAMDEEISPIIIDNTNTQRWEMKPYVEMAIEKGYRVQFHEPDTWWKLDAVELEKKNKHGVPHEKIAQMLDRYDHYVSITNVLNSVEPPHKSAQRPPAQQKQRWGGTVDCWDPATVSDHE</sequence>